<feature type="chain" id="PRO_5012257479" evidence="2">
    <location>
        <begin position="29"/>
        <end position="364"/>
    </location>
</feature>
<accession>A0A1V4SIJ4</accession>
<keyword evidence="4" id="KW-0378">Hydrolase</keyword>
<evidence type="ECO:0000256" key="2">
    <source>
        <dbReference type="SAM" id="SignalP"/>
    </source>
</evidence>
<dbReference type="InterPro" id="IPR001119">
    <property type="entry name" value="SLH_dom"/>
</dbReference>
<keyword evidence="1" id="KW-0677">Repeat</keyword>
<feature type="signal peptide" evidence="2">
    <location>
        <begin position="1"/>
        <end position="28"/>
    </location>
</feature>
<keyword evidence="2" id="KW-0732">Signal</keyword>
<dbReference type="GO" id="GO:0045493">
    <property type="term" value="P:xylan catabolic process"/>
    <property type="evidence" value="ECO:0007669"/>
    <property type="project" value="UniProtKB-KW"/>
</dbReference>
<keyword evidence="5" id="KW-1185">Reference proteome</keyword>
<feature type="domain" description="SLH" evidence="3">
    <location>
        <begin position="149"/>
        <end position="213"/>
    </location>
</feature>
<dbReference type="PANTHER" id="PTHR43308">
    <property type="entry name" value="OUTER MEMBRANE PROTEIN ALPHA-RELATED"/>
    <property type="match status" value="1"/>
</dbReference>
<dbReference type="PANTHER" id="PTHR43308:SF5">
    <property type="entry name" value="S-LAYER PROTEIN _ PEPTIDOGLYCAN ENDO-BETA-N-ACETYLGLUCOSAMINIDASE"/>
    <property type="match status" value="1"/>
</dbReference>
<dbReference type="PROSITE" id="PS51272">
    <property type="entry name" value="SLH"/>
    <property type="match status" value="2"/>
</dbReference>
<organism evidence="4 5">
    <name type="scientific">Ruminiclostridium hungatei</name>
    <name type="common">Clostridium hungatei</name>
    <dbReference type="NCBI Taxonomy" id="48256"/>
    <lineage>
        <taxon>Bacteria</taxon>
        <taxon>Bacillati</taxon>
        <taxon>Bacillota</taxon>
        <taxon>Clostridia</taxon>
        <taxon>Eubacteriales</taxon>
        <taxon>Oscillospiraceae</taxon>
        <taxon>Ruminiclostridium</taxon>
    </lineage>
</organism>
<keyword evidence="4" id="KW-0326">Glycosidase</keyword>
<feature type="domain" description="SLH" evidence="3">
    <location>
        <begin position="27"/>
        <end position="90"/>
    </location>
</feature>
<evidence type="ECO:0000259" key="3">
    <source>
        <dbReference type="PROSITE" id="PS51272"/>
    </source>
</evidence>
<reference evidence="4 5" key="1">
    <citation type="submission" date="2017-03" db="EMBL/GenBank/DDBJ databases">
        <title>Genome sequence of Clostridium hungatei DSM 14427.</title>
        <authorList>
            <person name="Poehlein A."/>
            <person name="Daniel R."/>
        </authorList>
    </citation>
    <scope>NUCLEOTIDE SEQUENCE [LARGE SCALE GENOMIC DNA]</scope>
    <source>
        <strain evidence="4 5">DSM 14427</strain>
    </source>
</reference>
<dbReference type="Pfam" id="PF00395">
    <property type="entry name" value="SLH"/>
    <property type="match status" value="3"/>
</dbReference>
<dbReference type="InterPro" id="IPR044060">
    <property type="entry name" value="Bacterial_rp_domain"/>
</dbReference>
<dbReference type="EC" id="3.2.1.8" evidence="4"/>
<dbReference type="STRING" id="48256.CLHUN_28740"/>
<evidence type="ECO:0000313" key="5">
    <source>
        <dbReference type="Proteomes" id="UP000191554"/>
    </source>
</evidence>
<dbReference type="EMBL" id="MZGX01000019">
    <property type="protein sequence ID" value="OPX43326.1"/>
    <property type="molecule type" value="Genomic_DNA"/>
</dbReference>
<dbReference type="RefSeq" id="WP_080065322.1">
    <property type="nucleotide sequence ID" value="NZ_MZGX01000019.1"/>
</dbReference>
<comment type="caution">
    <text evidence="4">The sequence shown here is derived from an EMBL/GenBank/DDBJ whole genome shotgun (WGS) entry which is preliminary data.</text>
</comment>
<keyword evidence="4" id="KW-0858">Xylan degradation</keyword>
<evidence type="ECO:0000256" key="1">
    <source>
        <dbReference type="ARBA" id="ARBA00022737"/>
    </source>
</evidence>
<sequence>MGLKKIKKLLAILLSTIFFTSAITSVSAATFTDVPENHPYKDAVEFSRAKGFVAGTGVSTFSPDAKVSRAQFAFIWCRSLNIIEDNHPYSDITKLRNYYDSSVVILRGLGILSGTSTTRFSPSGYLTREQLALITMKTYNLGVADDDAYKAYADSAAISDWAQDGVSACINAKVLEGLYDGESFKPGEHVTRAELCKLIYNISVPAYTITIAPLEGGTVEALPSKARPGTVITLTVAPEAGKQLKAGSLKYNGTAVTGNTFIMPAENVTITAEFEDKPTVLESISVTTPPAKTTYTAGEALDLAGMVVTANYSNNTNNVITEYTTVPDAGSTLDTQGTVTVTVSFTVGDVTKTTTFTVQVNPAG</sequence>
<dbReference type="OrthoDB" id="1864184at2"/>
<dbReference type="InterPro" id="IPR022038">
    <property type="entry name" value="Ig-like_bact"/>
</dbReference>
<dbReference type="AlphaFoldDB" id="A0A1V4SIJ4"/>
<gene>
    <name evidence="4" type="primary">xynA1_8</name>
    <name evidence="4" type="ORF">CLHUN_28740</name>
</gene>
<dbReference type="Proteomes" id="UP000191554">
    <property type="component" value="Unassembled WGS sequence"/>
</dbReference>
<dbReference type="GO" id="GO:0031176">
    <property type="term" value="F:endo-1,4-beta-xylanase activity"/>
    <property type="evidence" value="ECO:0007669"/>
    <property type="project" value="UniProtKB-EC"/>
</dbReference>
<name>A0A1V4SIJ4_RUMHU</name>
<evidence type="ECO:0000313" key="4">
    <source>
        <dbReference type="EMBL" id="OPX43326.1"/>
    </source>
</evidence>
<dbReference type="Pfam" id="PF07523">
    <property type="entry name" value="Big_3"/>
    <property type="match status" value="1"/>
</dbReference>
<dbReference type="Gene3D" id="2.60.40.3630">
    <property type="match status" value="1"/>
</dbReference>
<dbReference type="InterPro" id="IPR051465">
    <property type="entry name" value="Cell_Envelope_Struct_Comp"/>
</dbReference>
<proteinExistence type="predicted"/>
<keyword evidence="4" id="KW-0119">Carbohydrate metabolism</keyword>
<protein>
    <submittedName>
        <fullName evidence="4">Endo-1,4-beta-xylanase A</fullName>
        <ecNumber evidence="4">3.2.1.8</ecNumber>
    </submittedName>
</protein>
<keyword evidence="4" id="KW-0624">Polysaccharide degradation</keyword>
<dbReference type="Pfam" id="PF18998">
    <property type="entry name" value="Flg_new_2"/>
    <property type="match status" value="1"/>
</dbReference>